<dbReference type="AlphaFoldDB" id="A0A5B7BKK6"/>
<dbReference type="PANTHER" id="PTHR36617:SF15">
    <property type="entry name" value="REVERSE TRANSCRIPTASE ZINC-BINDING DOMAIN-CONTAINING PROTEIN"/>
    <property type="match status" value="1"/>
</dbReference>
<dbReference type="EMBL" id="GHES01038666">
    <property type="protein sequence ID" value="MPA69225.1"/>
    <property type="molecule type" value="Transcribed_RNA"/>
</dbReference>
<name>A0A5B7BKK6_DAVIN</name>
<evidence type="ECO:0000313" key="1">
    <source>
        <dbReference type="EMBL" id="MPA69225.1"/>
    </source>
</evidence>
<reference evidence="1" key="1">
    <citation type="submission" date="2019-08" db="EMBL/GenBank/DDBJ databases">
        <title>Reference gene set and small RNA set construction with multiple tissues from Davidia involucrata Baill.</title>
        <authorList>
            <person name="Yang H."/>
            <person name="Zhou C."/>
            <person name="Li G."/>
            <person name="Wang J."/>
            <person name="Gao P."/>
            <person name="Wang M."/>
            <person name="Wang R."/>
            <person name="Zhao Y."/>
        </authorList>
    </citation>
    <scope>NUCLEOTIDE SEQUENCE</scope>
    <source>
        <tissue evidence="1">Mixed with DoveR01_LX</tissue>
    </source>
</reference>
<accession>A0A5B7BKK6</accession>
<dbReference type="PANTHER" id="PTHR36617">
    <property type="entry name" value="PROTEIN, PUTATIVE-RELATED"/>
    <property type="match status" value="1"/>
</dbReference>
<gene>
    <name evidence="1" type="ORF">Din_038666</name>
</gene>
<sequence>MSREVEGAYGCRLWKFIRKGFADFKNCIRFDIGNGRRVKFWRDGWSSDTPLNMRFPNLFAIAEGKDDFINQCGEWEGGRMVWTPLFRRNLQDWELEEVFNLLRHLQKFSISVERSDELVWIMGNTRVFSVKSFFMVLESKGLKDFPWRSILGDGDPEKSGFLCLASGVGCSSHH</sequence>
<organism evidence="1">
    <name type="scientific">Davidia involucrata</name>
    <name type="common">Dove tree</name>
    <dbReference type="NCBI Taxonomy" id="16924"/>
    <lineage>
        <taxon>Eukaryota</taxon>
        <taxon>Viridiplantae</taxon>
        <taxon>Streptophyta</taxon>
        <taxon>Embryophyta</taxon>
        <taxon>Tracheophyta</taxon>
        <taxon>Spermatophyta</taxon>
        <taxon>Magnoliopsida</taxon>
        <taxon>eudicotyledons</taxon>
        <taxon>Gunneridae</taxon>
        <taxon>Pentapetalae</taxon>
        <taxon>asterids</taxon>
        <taxon>Cornales</taxon>
        <taxon>Nyssaceae</taxon>
        <taxon>Davidia</taxon>
    </lineage>
</organism>
<protein>
    <recommendedName>
        <fullName evidence="2">Reverse transcriptase zinc-binding domain-containing protein</fullName>
    </recommendedName>
</protein>
<proteinExistence type="predicted"/>
<evidence type="ECO:0008006" key="2">
    <source>
        <dbReference type="Google" id="ProtNLM"/>
    </source>
</evidence>